<keyword evidence="2" id="KW-0732">Signal</keyword>
<dbReference type="PANTHER" id="PTHR35170:SF2">
    <property type="entry name" value="PROTEIN DD3-3"/>
    <property type="match status" value="1"/>
</dbReference>
<protein>
    <submittedName>
        <fullName evidence="3">Uncharacterized protein</fullName>
    </submittedName>
</protein>
<evidence type="ECO:0000313" key="3">
    <source>
        <dbReference type="EMBL" id="CAF0817766.1"/>
    </source>
</evidence>
<proteinExistence type="predicted"/>
<name>A0A813U4W2_9BILA</name>
<keyword evidence="4" id="KW-1185">Reference proteome</keyword>
<dbReference type="AlphaFoldDB" id="A0A813U4W2"/>
<evidence type="ECO:0000256" key="2">
    <source>
        <dbReference type="SAM" id="SignalP"/>
    </source>
</evidence>
<feature type="non-terminal residue" evidence="3">
    <location>
        <position position="54"/>
    </location>
</feature>
<feature type="signal peptide" evidence="2">
    <location>
        <begin position="1"/>
        <end position="17"/>
    </location>
</feature>
<dbReference type="PANTHER" id="PTHR35170">
    <property type="entry name" value="PROTEIN DD3-3"/>
    <property type="match status" value="1"/>
</dbReference>
<comment type="caution">
    <text evidence="3">The sequence shown here is derived from an EMBL/GenBank/DDBJ whole genome shotgun (WGS) entry which is preliminary data.</text>
</comment>
<reference evidence="3" key="1">
    <citation type="submission" date="2021-02" db="EMBL/GenBank/DDBJ databases">
        <authorList>
            <person name="Nowell W R."/>
        </authorList>
    </citation>
    <scope>NUCLEOTIDE SEQUENCE</scope>
    <source>
        <strain evidence="3">Ploen Becks lab</strain>
    </source>
</reference>
<feature type="chain" id="PRO_5032551956" evidence="2">
    <location>
        <begin position="18"/>
        <end position="54"/>
    </location>
</feature>
<dbReference type="InterPro" id="IPR053320">
    <property type="entry name" value="Protein_DD3-3_O-glyco"/>
</dbReference>
<organism evidence="3 4">
    <name type="scientific">Brachionus calyciflorus</name>
    <dbReference type="NCBI Taxonomy" id="104777"/>
    <lineage>
        <taxon>Eukaryota</taxon>
        <taxon>Metazoa</taxon>
        <taxon>Spiralia</taxon>
        <taxon>Gnathifera</taxon>
        <taxon>Rotifera</taxon>
        <taxon>Eurotatoria</taxon>
        <taxon>Monogononta</taxon>
        <taxon>Pseudotrocha</taxon>
        <taxon>Ploima</taxon>
        <taxon>Brachionidae</taxon>
        <taxon>Brachionus</taxon>
    </lineage>
</organism>
<accession>A0A813U4W2</accession>
<dbReference type="Proteomes" id="UP000663879">
    <property type="component" value="Unassembled WGS sequence"/>
</dbReference>
<sequence>MHLFLISFLLFTKTCLADIYLHNPRGSNNRLNEPSATRKNNNRIFDSQNNDRGG</sequence>
<evidence type="ECO:0000256" key="1">
    <source>
        <dbReference type="SAM" id="MobiDB-lite"/>
    </source>
</evidence>
<evidence type="ECO:0000313" key="4">
    <source>
        <dbReference type="Proteomes" id="UP000663879"/>
    </source>
</evidence>
<dbReference type="OrthoDB" id="10061906at2759"/>
<feature type="region of interest" description="Disordered" evidence="1">
    <location>
        <begin position="24"/>
        <end position="54"/>
    </location>
</feature>
<gene>
    <name evidence="3" type="ORF">OXX778_LOCUS7301</name>
</gene>
<feature type="compositionally biased region" description="Polar residues" evidence="1">
    <location>
        <begin position="25"/>
        <end position="54"/>
    </location>
</feature>
<dbReference type="EMBL" id="CAJNOC010000924">
    <property type="protein sequence ID" value="CAF0817766.1"/>
    <property type="molecule type" value="Genomic_DNA"/>
</dbReference>